<feature type="compositionally biased region" description="Basic and acidic residues" evidence="1">
    <location>
        <begin position="1"/>
        <end position="21"/>
    </location>
</feature>
<protein>
    <submittedName>
        <fullName evidence="3">Uncharacterized protein</fullName>
    </submittedName>
</protein>
<dbReference type="InterPro" id="IPR038944">
    <property type="entry name" value="OEP7-like"/>
</dbReference>
<evidence type="ECO:0000313" key="3">
    <source>
        <dbReference type="EMBL" id="ADE77763.1"/>
    </source>
</evidence>
<feature type="region of interest" description="Disordered" evidence="1">
    <location>
        <begin position="1"/>
        <end position="23"/>
    </location>
</feature>
<keyword evidence="2" id="KW-0472">Membrane</keyword>
<evidence type="ECO:0000256" key="1">
    <source>
        <dbReference type="SAM" id="MobiDB-lite"/>
    </source>
</evidence>
<dbReference type="AlphaFoldDB" id="D5ADZ4"/>
<dbReference type="EMBL" id="BT124518">
    <property type="protein sequence ID" value="ADE77763.1"/>
    <property type="molecule type" value="mRNA"/>
</dbReference>
<feature type="compositionally biased region" description="Basic and acidic residues" evidence="1">
    <location>
        <begin position="55"/>
        <end position="67"/>
    </location>
</feature>
<name>D5ADZ4_PICSI</name>
<feature type="region of interest" description="Disordered" evidence="1">
    <location>
        <begin position="55"/>
        <end position="83"/>
    </location>
</feature>
<feature type="transmembrane region" description="Helical" evidence="2">
    <location>
        <begin position="21"/>
        <end position="43"/>
    </location>
</feature>
<accession>D5ADZ4</accession>
<sequence>MEGHKRKNVQEDKEKPKDGRSRMGAVASSLFAVAAMALGWLAIELAFKPSLDENRDSINKFLDPNHDPDDELDDGNNSKPTKI</sequence>
<keyword evidence="2" id="KW-1133">Transmembrane helix</keyword>
<reference evidence="3" key="1">
    <citation type="submission" date="2010-04" db="EMBL/GenBank/DDBJ databases">
        <authorList>
            <person name="Reid K.E."/>
            <person name="Liao N."/>
            <person name="Chan S."/>
            <person name="Docking R."/>
            <person name="Taylor G."/>
            <person name="Moore R."/>
            <person name="Mayo M."/>
            <person name="Munro S."/>
            <person name="King J."/>
            <person name="Yanchuk A."/>
            <person name="Holt R."/>
            <person name="Jones S."/>
            <person name="Marra M."/>
            <person name="Ritland C.E."/>
            <person name="Ritland K."/>
            <person name="Bohlmann J."/>
        </authorList>
    </citation>
    <scope>NUCLEOTIDE SEQUENCE</scope>
    <source>
        <tissue evidence="3">Bud</tissue>
    </source>
</reference>
<proteinExistence type="evidence at transcript level"/>
<evidence type="ECO:0000256" key="2">
    <source>
        <dbReference type="SAM" id="Phobius"/>
    </source>
</evidence>
<dbReference type="PANTHER" id="PTHR33982">
    <property type="entry name" value="OUTER ENVELOPE MEMBRANE PROTEIN 7-RELATED"/>
    <property type="match status" value="1"/>
</dbReference>
<organism evidence="3">
    <name type="scientific">Picea sitchensis</name>
    <name type="common">Sitka spruce</name>
    <name type="synonym">Pinus sitchensis</name>
    <dbReference type="NCBI Taxonomy" id="3332"/>
    <lineage>
        <taxon>Eukaryota</taxon>
        <taxon>Viridiplantae</taxon>
        <taxon>Streptophyta</taxon>
        <taxon>Embryophyta</taxon>
        <taxon>Tracheophyta</taxon>
        <taxon>Spermatophyta</taxon>
        <taxon>Pinopsida</taxon>
        <taxon>Pinidae</taxon>
        <taxon>Conifers I</taxon>
        <taxon>Pinales</taxon>
        <taxon>Pinaceae</taxon>
        <taxon>Picea</taxon>
    </lineage>
</organism>
<keyword evidence="2" id="KW-0812">Transmembrane</keyword>